<proteinExistence type="predicted"/>
<name>A0A1H1MMK8_9PSED</name>
<sequence length="146" mass="16777">MMTKTITDQHERKIAQMIRNWSAEHSLEWNAVCLGAQGILGWSKPPTRQALDKKVAIKVAYQTKKKQLRLEKQKIQGIPKPRSTLDAMKKISRLQKENDELREELAKMAEVANRFIHNASLAGLSRERLMAPLPTVREPQQKLRKG</sequence>
<dbReference type="Proteomes" id="UP000243359">
    <property type="component" value="Chromosome I"/>
</dbReference>
<evidence type="ECO:0000313" key="3">
    <source>
        <dbReference type="Proteomes" id="UP000243359"/>
    </source>
</evidence>
<reference evidence="3" key="1">
    <citation type="submission" date="2016-10" db="EMBL/GenBank/DDBJ databases">
        <authorList>
            <person name="Varghese N."/>
            <person name="Submissions S."/>
        </authorList>
    </citation>
    <scope>NUCLEOTIDE SEQUENCE [LARGE SCALE GENOMIC DNA]</scope>
    <source>
        <strain evidence="3">KCTC 32247</strain>
    </source>
</reference>
<protein>
    <submittedName>
        <fullName evidence="2">Uncharacterized protein</fullName>
    </submittedName>
</protein>
<organism evidence="2 3">
    <name type="scientific">Pseudomonas oryzae</name>
    <dbReference type="NCBI Taxonomy" id="1392877"/>
    <lineage>
        <taxon>Bacteria</taxon>
        <taxon>Pseudomonadati</taxon>
        <taxon>Pseudomonadota</taxon>
        <taxon>Gammaproteobacteria</taxon>
        <taxon>Pseudomonadales</taxon>
        <taxon>Pseudomonadaceae</taxon>
        <taxon>Pseudomonas</taxon>
    </lineage>
</organism>
<feature type="coiled-coil region" evidence="1">
    <location>
        <begin position="84"/>
        <end position="118"/>
    </location>
</feature>
<dbReference type="AlphaFoldDB" id="A0A1H1MMK8"/>
<evidence type="ECO:0000313" key="2">
    <source>
        <dbReference type="EMBL" id="SDR87937.1"/>
    </source>
</evidence>
<dbReference type="EMBL" id="LT629751">
    <property type="protein sequence ID" value="SDR87937.1"/>
    <property type="molecule type" value="Genomic_DNA"/>
</dbReference>
<accession>A0A1H1MMK8</accession>
<gene>
    <name evidence="2" type="ORF">SAMN05216221_0552</name>
</gene>
<keyword evidence="3" id="KW-1185">Reference proteome</keyword>
<keyword evidence="1" id="KW-0175">Coiled coil</keyword>
<dbReference type="STRING" id="1392877.SAMN05216221_0552"/>
<evidence type="ECO:0000256" key="1">
    <source>
        <dbReference type="SAM" id="Coils"/>
    </source>
</evidence>